<dbReference type="GO" id="GO:0016491">
    <property type="term" value="F:oxidoreductase activity"/>
    <property type="evidence" value="ECO:0007669"/>
    <property type="project" value="InterPro"/>
</dbReference>
<dbReference type="Pfam" id="PF04055">
    <property type="entry name" value="Radical_SAM"/>
    <property type="match status" value="1"/>
</dbReference>
<dbReference type="InterPro" id="IPR023867">
    <property type="entry name" value="Sulphatase_maturase_rSAM"/>
</dbReference>
<dbReference type="SFLD" id="SFLDG01386">
    <property type="entry name" value="main_SPASM_domain-containing"/>
    <property type="match status" value="1"/>
</dbReference>
<dbReference type="Proteomes" id="UP000003340">
    <property type="component" value="Unassembled WGS sequence"/>
</dbReference>
<protein>
    <submittedName>
        <fullName evidence="8">Six-Cys-in-45 modification radical SAM protein</fullName>
    </submittedName>
</protein>
<reference evidence="8 9" key="2">
    <citation type="submission" date="2009-02" db="EMBL/GenBank/DDBJ databases">
        <title>Draft genome sequence of Clostridium methylpentosum (DSM 5476).</title>
        <authorList>
            <person name="Sudarsanam P."/>
            <person name="Ley R."/>
            <person name="Guruge J."/>
            <person name="Turnbaugh P.J."/>
            <person name="Mahowald M."/>
            <person name="Liep D."/>
            <person name="Gordon J."/>
        </authorList>
    </citation>
    <scope>NUCLEOTIDE SEQUENCE [LARGE SCALE GENOMIC DNA]</scope>
    <source>
        <strain evidence="8 9">DSM 5476</strain>
    </source>
</reference>
<dbReference type="STRING" id="537013.CLOSTMETH_03089"/>
<keyword evidence="2" id="KW-0004">4Fe-4S</keyword>
<dbReference type="CDD" id="cd21124">
    <property type="entry name" value="SPASM_CteB-like"/>
    <property type="match status" value="1"/>
</dbReference>
<dbReference type="InterPro" id="IPR007197">
    <property type="entry name" value="rSAM"/>
</dbReference>
<keyword evidence="6" id="KW-0411">Iron-sulfur</keyword>
<dbReference type="InterPro" id="IPR058240">
    <property type="entry name" value="rSAM_sf"/>
</dbReference>
<dbReference type="GO" id="GO:0046872">
    <property type="term" value="F:metal ion binding"/>
    <property type="evidence" value="ECO:0007669"/>
    <property type="project" value="UniProtKB-KW"/>
</dbReference>
<dbReference type="PANTHER" id="PTHR43273">
    <property type="entry name" value="ANAEROBIC SULFATASE-MATURATING ENZYME HOMOLOG ASLB-RELATED"/>
    <property type="match status" value="1"/>
</dbReference>
<evidence type="ECO:0000256" key="2">
    <source>
        <dbReference type="ARBA" id="ARBA00022485"/>
    </source>
</evidence>
<dbReference type="SUPFAM" id="SSF102114">
    <property type="entry name" value="Radical SAM enzymes"/>
    <property type="match status" value="1"/>
</dbReference>
<dbReference type="Gene3D" id="3.20.20.70">
    <property type="entry name" value="Aldolase class I"/>
    <property type="match status" value="1"/>
</dbReference>
<organism evidence="8 9">
    <name type="scientific">[Clostridium] methylpentosum DSM 5476</name>
    <dbReference type="NCBI Taxonomy" id="537013"/>
    <lineage>
        <taxon>Bacteria</taxon>
        <taxon>Bacillati</taxon>
        <taxon>Bacillota</taxon>
        <taxon>Clostridia</taxon>
        <taxon>Eubacteriales</taxon>
        <taxon>Oscillospiraceae</taxon>
        <taxon>Oscillospiraceae incertae sedis</taxon>
    </lineage>
</organism>
<dbReference type="SFLD" id="SFLDS00029">
    <property type="entry name" value="Radical_SAM"/>
    <property type="match status" value="1"/>
</dbReference>
<sequence>MEFEKKTMEVVMIHKYRLNGYNIVLDVHSGGVHVVDDLTYAMLNYITPPLEEQAPQSFYSDYFSDYSVEEIDECYEELYKLYHNGLLFSEDDYEQFSRQMVSSPIKAMCLHVAHDCNLRCNYCFASTGDFGHGRKLMTAETGKHAIDFLLEHSGDRHNLELDFFGGEPLMNFDVVKQVVEYARSKEKEYNKNFRFTITTNGMLLDDAKIDYINKEMSNVVLSLDGRKQVNDRMRPRVDGSGSYDKIVNRYRQLVGSRGDKDYYVRGTFTKYNLDFSKDVLHINDLGFDQLSVEPVVAKPEEDYALTEQDLPAIFNEYEHLAKEIINRKKKGSGINFFHFMIDLNQGPCAIKRLRGCGCGNEYVAVTPEGDIYPCHQFVGMEEWKMGNIDEGTLDLEKKDYFSKTTIYDKPECKNCWAKFYCSGGCNANNLQYAGSVFHPHELSCELEKKRLECAIMIKAALADQEDQND</sequence>
<feature type="domain" description="Radical SAM core" evidence="7">
    <location>
        <begin position="102"/>
        <end position="328"/>
    </location>
</feature>
<evidence type="ECO:0000313" key="8">
    <source>
        <dbReference type="EMBL" id="EEG29319.1"/>
    </source>
</evidence>
<evidence type="ECO:0000313" key="9">
    <source>
        <dbReference type="Proteomes" id="UP000003340"/>
    </source>
</evidence>
<comment type="cofactor">
    <cofactor evidence="1">
        <name>[4Fe-4S] cluster</name>
        <dbReference type="ChEBI" id="CHEBI:49883"/>
    </cofactor>
</comment>
<dbReference type="PROSITE" id="PS01305">
    <property type="entry name" value="MOAA_NIFB_PQQE"/>
    <property type="match status" value="1"/>
</dbReference>
<dbReference type="SFLD" id="SFLDG01384">
    <property type="entry name" value="thioether_bond_formation_requi"/>
    <property type="match status" value="1"/>
</dbReference>
<dbReference type="NCBIfam" id="TIGR04085">
    <property type="entry name" value="rSAM_more_4Fe4S"/>
    <property type="match status" value="1"/>
</dbReference>
<comment type="caution">
    <text evidence="8">The sequence shown here is derived from an EMBL/GenBank/DDBJ whole genome shotgun (WGS) entry which is preliminary data.</text>
</comment>
<dbReference type="CDD" id="cd01335">
    <property type="entry name" value="Radical_SAM"/>
    <property type="match status" value="1"/>
</dbReference>
<keyword evidence="5" id="KW-0408">Iron</keyword>
<evidence type="ECO:0000256" key="4">
    <source>
        <dbReference type="ARBA" id="ARBA00022723"/>
    </source>
</evidence>
<dbReference type="InterPro" id="IPR000385">
    <property type="entry name" value="MoaA_NifB_PqqE_Fe-S-bd_CS"/>
</dbReference>
<dbReference type="HOGENOM" id="CLU_009273_3_3_9"/>
<keyword evidence="4" id="KW-0479">Metal-binding</keyword>
<dbReference type="Pfam" id="PF13186">
    <property type="entry name" value="SPASM"/>
    <property type="match status" value="1"/>
</dbReference>
<dbReference type="InterPro" id="IPR013785">
    <property type="entry name" value="Aldolase_TIM"/>
</dbReference>
<dbReference type="AlphaFoldDB" id="C0EGU4"/>
<evidence type="ECO:0000256" key="1">
    <source>
        <dbReference type="ARBA" id="ARBA00001966"/>
    </source>
</evidence>
<gene>
    <name evidence="8" type="ORF">CLOSTMETH_03089</name>
</gene>
<dbReference type="InterPro" id="IPR047602">
    <property type="entry name" value="SPASM_CteB-like"/>
</dbReference>
<dbReference type="InterPro" id="IPR023885">
    <property type="entry name" value="4Fe4S-binding_SPASM_dom"/>
</dbReference>
<reference evidence="8 9" key="1">
    <citation type="submission" date="2009-01" db="EMBL/GenBank/DDBJ databases">
        <authorList>
            <person name="Fulton L."/>
            <person name="Clifton S."/>
            <person name="Fulton B."/>
            <person name="Xu J."/>
            <person name="Minx P."/>
            <person name="Pepin K.H."/>
            <person name="Johnson M."/>
            <person name="Bhonagiri V."/>
            <person name="Nash W.E."/>
            <person name="Mardis E.R."/>
            <person name="Wilson R.K."/>
        </authorList>
    </citation>
    <scope>NUCLEOTIDE SEQUENCE [LARGE SCALE GENOMIC DNA]</scope>
    <source>
        <strain evidence="8 9">DSM 5476</strain>
    </source>
</reference>
<accession>C0EGU4</accession>
<dbReference type="SFLD" id="SFLDG01067">
    <property type="entry name" value="SPASM/twitch_domain_containing"/>
    <property type="match status" value="1"/>
</dbReference>
<dbReference type="InterPro" id="IPR024025">
    <property type="entry name" value="SCIFF_rSAM_maturase"/>
</dbReference>
<dbReference type="PROSITE" id="PS51918">
    <property type="entry name" value="RADICAL_SAM"/>
    <property type="match status" value="1"/>
</dbReference>
<evidence type="ECO:0000259" key="7">
    <source>
        <dbReference type="PROSITE" id="PS51918"/>
    </source>
</evidence>
<evidence type="ECO:0000256" key="3">
    <source>
        <dbReference type="ARBA" id="ARBA00022691"/>
    </source>
</evidence>
<keyword evidence="3" id="KW-0949">S-adenosyl-L-methionine</keyword>
<dbReference type="NCBIfam" id="TIGR03974">
    <property type="entry name" value="rSAM_six_Cys"/>
    <property type="match status" value="1"/>
</dbReference>
<proteinExistence type="predicted"/>
<dbReference type="EMBL" id="ACEC01000109">
    <property type="protein sequence ID" value="EEG29319.1"/>
    <property type="molecule type" value="Genomic_DNA"/>
</dbReference>
<dbReference type="eggNOG" id="COG0641">
    <property type="taxonomic scope" value="Bacteria"/>
</dbReference>
<evidence type="ECO:0000256" key="5">
    <source>
        <dbReference type="ARBA" id="ARBA00023004"/>
    </source>
</evidence>
<dbReference type="GO" id="GO:0051539">
    <property type="term" value="F:4 iron, 4 sulfur cluster binding"/>
    <property type="evidence" value="ECO:0007669"/>
    <property type="project" value="UniProtKB-KW"/>
</dbReference>
<keyword evidence="9" id="KW-1185">Reference proteome</keyword>
<evidence type="ECO:0000256" key="6">
    <source>
        <dbReference type="ARBA" id="ARBA00023014"/>
    </source>
</evidence>
<name>C0EGU4_9FIRM</name>
<dbReference type="PANTHER" id="PTHR43273:SF8">
    <property type="entry name" value="RADICAL SAM DOMAIN PROTEIN"/>
    <property type="match status" value="1"/>
</dbReference>